<name>A0ABR5IZ21_9ACTN</name>
<evidence type="ECO:0000256" key="2">
    <source>
        <dbReference type="ARBA" id="ARBA00022553"/>
    </source>
</evidence>
<reference evidence="4 5" key="1">
    <citation type="submission" date="2015-07" db="EMBL/GenBank/DDBJ databases">
        <authorList>
            <person name="Ju K.-S."/>
            <person name="Doroghazi J.R."/>
            <person name="Metcalf W.W."/>
        </authorList>
    </citation>
    <scope>NUCLEOTIDE SEQUENCE [LARGE SCALE GENOMIC DNA]</scope>
    <source>
        <strain evidence="4 5">NRRL B-3589</strain>
    </source>
</reference>
<dbReference type="SMART" id="SM01294">
    <property type="entry name" value="PKS_PP_betabranch"/>
    <property type="match status" value="1"/>
</dbReference>
<dbReference type="InterPro" id="IPR009081">
    <property type="entry name" value="PP-bd_ACP"/>
</dbReference>
<proteinExistence type="predicted"/>
<dbReference type="InterPro" id="IPR020806">
    <property type="entry name" value="PKS_PP-bd"/>
</dbReference>
<evidence type="ECO:0000313" key="4">
    <source>
        <dbReference type="EMBL" id="KOG86368.1"/>
    </source>
</evidence>
<feature type="domain" description="Carrier" evidence="3">
    <location>
        <begin position="16"/>
        <end position="90"/>
    </location>
</feature>
<keyword evidence="5" id="KW-1185">Reference proteome</keyword>
<dbReference type="Proteomes" id="UP000037020">
    <property type="component" value="Unassembled WGS sequence"/>
</dbReference>
<comment type="caution">
    <text evidence="4">The sequence shown here is derived from an EMBL/GenBank/DDBJ whole genome shotgun (WGS) entry which is preliminary data.</text>
</comment>
<evidence type="ECO:0000256" key="1">
    <source>
        <dbReference type="ARBA" id="ARBA00022450"/>
    </source>
</evidence>
<dbReference type="SUPFAM" id="SSF47336">
    <property type="entry name" value="ACP-like"/>
    <property type="match status" value="1"/>
</dbReference>
<protein>
    <recommendedName>
        <fullName evidence="3">Carrier domain-containing protein</fullName>
    </recommendedName>
</protein>
<keyword evidence="2" id="KW-0597">Phosphoprotein</keyword>
<organism evidence="4 5">
    <name type="scientific">Streptomyces varsoviensis</name>
    <dbReference type="NCBI Taxonomy" id="67373"/>
    <lineage>
        <taxon>Bacteria</taxon>
        <taxon>Bacillati</taxon>
        <taxon>Actinomycetota</taxon>
        <taxon>Actinomycetes</taxon>
        <taxon>Kitasatosporales</taxon>
        <taxon>Streptomycetaceae</taxon>
        <taxon>Streptomyces</taxon>
    </lineage>
</organism>
<dbReference type="InterPro" id="IPR036736">
    <property type="entry name" value="ACP-like_sf"/>
</dbReference>
<dbReference type="PROSITE" id="PS50075">
    <property type="entry name" value="CARRIER"/>
    <property type="match status" value="1"/>
</dbReference>
<gene>
    <name evidence="4" type="ORF">ADK38_31450</name>
</gene>
<sequence>MSTSAVENQADGRSTEDLRAWLTQCVALHVQLTPEQIKPDVPLTDYGLDSIYALTVASEIEDHLGIDLDPTVMWNHPTIDDLVGFLTEPEQTA</sequence>
<dbReference type="SMART" id="SM00823">
    <property type="entry name" value="PKS_PP"/>
    <property type="match status" value="1"/>
</dbReference>
<keyword evidence="1" id="KW-0596">Phosphopantetheine</keyword>
<accession>A0ABR5IZ21</accession>
<dbReference type="Pfam" id="PF00550">
    <property type="entry name" value="PP-binding"/>
    <property type="match status" value="1"/>
</dbReference>
<dbReference type="EMBL" id="LGUT01002878">
    <property type="protein sequence ID" value="KOG86368.1"/>
    <property type="molecule type" value="Genomic_DNA"/>
</dbReference>
<evidence type="ECO:0000259" key="3">
    <source>
        <dbReference type="PROSITE" id="PS50075"/>
    </source>
</evidence>
<dbReference type="Gene3D" id="1.10.1200.10">
    <property type="entry name" value="ACP-like"/>
    <property type="match status" value="1"/>
</dbReference>
<dbReference type="RefSeq" id="WP_048832942.1">
    <property type="nucleotide sequence ID" value="NZ_JBIRHZ010000006.1"/>
</dbReference>
<evidence type="ECO:0000313" key="5">
    <source>
        <dbReference type="Proteomes" id="UP000037020"/>
    </source>
</evidence>